<evidence type="ECO:0000256" key="1">
    <source>
        <dbReference type="SAM" id="MobiDB-lite"/>
    </source>
</evidence>
<dbReference type="Gene3D" id="2.60.40.1260">
    <property type="entry name" value="Lamin Tail domain"/>
    <property type="match status" value="1"/>
</dbReference>
<dbReference type="SUPFAM" id="SSF49464">
    <property type="entry name" value="Carboxypeptidase regulatory domain-like"/>
    <property type="match status" value="1"/>
</dbReference>
<dbReference type="Gene3D" id="2.60.40.1120">
    <property type="entry name" value="Carboxypeptidase-like, regulatory domain"/>
    <property type="match status" value="1"/>
</dbReference>
<evidence type="ECO:0000259" key="2">
    <source>
        <dbReference type="PROSITE" id="PS51841"/>
    </source>
</evidence>
<accession>A0ABD5V7H1</accession>
<dbReference type="RefSeq" id="WP_340604651.1">
    <property type="nucleotide sequence ID" value="NZ_JBBMXV010000004.1"/>
</dbReference>
<protein>
    <submittedName>
        <fullName evidence="3">Lamin tail domain-containing protein</fullName>
    </submittedName>
</protein>
<keyword evidence="4" id="KW-1185">Reference proteome</keyword>
<feature type="compositionally biased region" description="Acidic residues" evidence="1">
    <location>
        <begin position="29"/>
        <end position="140"/>
    </location>
</feature>
<evidence type="ECO:0000313" key="3">
    <source>
        <dbReference type="EMBL" id="MFC6906100.1"/>
    </source>
</evidence>
<dbReference type="InterPro" id="IPR001322">
    <property type="entry name" value="Lamin_tail_dom"/>
</dbReference>
<reference evidence="3 4" key="1">
    <citation type="journal article" date="2019" name="Int. J. Syst. Evol. Microbiol.">
        <title>The Global Catalogue of Microorganisms (GCM) 10K type strain sequencing project: providing services to taxonomists for standard genome sequencing and annotation.</title>
        <authorList>
            <consortium name="The Broad Institute Genomics Platform"/>
            <consortium name="The Broad Institute Genome Sequencing Center for Infectious Disease"/>
            <person name="Wu L."/>
            <person name="Ma J."/>
        </authorList>
    </citation>
    <scope>NUCLEOTIDE SEQUENCE [LARGE SCALE GENOMIC DNA]</scope>
    <source>
        <strain evidence="3 4">CGMCC 1.3240</strain>
    </source>
</reference>
<organism evidence="3 4">
    <name type="scientific">Halalkalicoccus tibetensis</name>
    <dbReference type="NCBI Taxonomy" id="175632"/>
    <lineage>
        <taxon>Archaea</taxon>
        <taxon>Methanobacteriati</taxon>
        <taxon>Methanobacteriota</taxon>
        <taxon>Stenosarchaea group</taxon>
        <taxon>Halobacteria</taxon>
        <taxon>Halobacteriales</taxon>
        <taxon>Halococcaceae</taxon>
        <taxon>Halalkalicoccus</taxon>
    </lineage>
</organism>
<comment type="caution">
    <text evidence="3">The sequence shown here is derived from an EMBL/GenBank/DDBJ whole genome shotgun (WGS) entry which is preliminary data.</text>
</comment>
<dbReference type="AlphaFoldDB" id="A0ABD5V7H1"/>
<evidence type="ECO:0000313" key="4">
    <source>
        <dbReference type="Proteomes" id="UP001596312"/>
    </source>
</evidence>
<dbReference type="PROSITE" id="PS51257">
    <property type="entry name" value="PROKAR_LIPOPROTEIN"/>
    <property type="match status" value="1"/>
</dbReference>
<dbReference type="InterPro" id="IPR008969">
    <property type="entry name" value="CarboxyPept-like_regulatory"/>
</dbReference>
<name>A0ABD5V7H1_9EURY</name>
<dbReference type="Proteomes" id="UP001596312">
    <property type="component" value="Unassembled WGS sequence"/>
</dbReference>
<feature type="domain" description="LTD" evidence="2">
    <location>
        <begin position="241"/>
        <end position="345"/>
    </location>
</feature>
<dbReference type="InterPro" id="IPR036415">
    <property type="entry name" value="Lamin_tail_dom_sf"/>
</dbReference>
<dbReference type="Pfam" id="PF00932">
    <property type="entry name" value="LTD"/>
    <property type="match status" value="1"/>
</dbReference>
<dbReference type="EMBL" id="JBHSXQ010000004">
    <property type="protein sequence ID" value="MFC6906100.1"/>
    <property type="molecule type" value="Genomic_DNA"/>
</dbReference>
<gene>
    <name evidence="3" type="ORF">ACFQGH_12955</name>
</gene>
<sequence>MRENDIDRREFLGLAGAACIVGSAGCTDDPGDDEDVEDDPEPEPDEEPEEEPDETTEESEGDDEEPDEGEAQEDETEDDEAEEAEVEEDEPDDEEEGPEEGEQEQTEEEEPGEESEDDDPDEEPGEEDDDDDENGDDDDPEGRPILITATDAETGDPIEGADVHMASADGDPADAVEFSFTTDSDGEVDEVVEIGNLILTIEAEGYETYSTELSLDEEHHAELEPEDGGDPGLQDALEVVDRQTDVGHDTDNEYILFENTSSSEVDLSGHVVTDREEGGTGIEAPFPDGFTLGPGDQVRVTSGSGSPTDDEIFMDSGRAVWRQDGDEVLIVGPGGDVVFSYSYGDGGTSSIQFVFNQVRSLFA</sequence>
<proteinExistence type="predicted"/>
<feature type="region of interest" description="Disordered" evidence="1">
    <location>
        <begin position="21"/>
        <end position="170"/>
    </location>
</feature>
<dbReference type="PROSITE" id="PS51841">
    <property type="entry name" value="LTD"/>
    <property type="match status" value="1"/>
</dbReference>
<dbReference type="SUPFAM" id="SSF74853">
    <property type="entry name" value="Lamin A/C globular tail domain"/>
    <property type="match status" value="1"/>
</dbReference>